<feature type="binding site" evidence="18">
    <location>
        <position position="175"/>
    </location>
    <ligand>
        <name>K(+)</name>
        <dbReference type="ChEBI" id="CHEBI:29103"/>
    </ligand>
</feature>
<keyword evidence="13" id="KW-0511">Multifunctional enzyme</keyword>
<dbReference type="GO" id="GO:0046496">
    <property type="term" value="P:nicotinamide nucleotide metabolic process"/>
    <property type="evidence" value="ECO:0007669"/>
    <property type="project" value="UniProtKB-UniRule"/>
</dbReference>
<dbReference type="HAMAP" id="MF_01966">
    <property type="entry name" value="NADHX_epimerase"/>
    <property type="match status" value="1"/>
</dbReference>
<comment type="function">
    <text evidence="14 19">Bifunctional enzyme that catalyzes the epimerization of the S- and R-forms of NAD(P)HX and the dehydration of the S-form of NAD(P)HX at the expense of ADP, which is converted to AMP. This allows the repair of both epimers of NAD(P)HX, a damaged form of NAD(P)H that is a result of enzymatic or heat-dependent hydration.</text>
</comment>
<accession>A0A1R1L6Q6</accession>
<feature type="binding site" evidence="17">
    <location>
        <position position="445"/>
    </location>
    <ligand>
        <name>AMP</name>
        <dbReference type="ChEBI" id="CHEBI:456215"/>
    </ligand>
</feature>
<keyword evidence="8 17" id="KW-0521">NADP</keyword>
<dbReference type="OrthoDB" id="9806925at2"/>
<comment type="function">
    <text evidence="17">Catalyzes the dehydration of the S-form of NAD(P)HX at the expense of ADP, which is converted to AMP. Together with NAD(P)HX epimerase, which catalyzes the epimerization of the S- and R-forms, the enzyme allows the repair of both epimers of NAD(P)HX, a damaged form of NAD(P)H that is a result of enzymatic or heat-dependent hydration.</text>
</comment>
<dbReference type="PANTHER" id="PTHR12592">
    <property type="entry name" value="ATP-DEPENDENT (S)-NAD(P)H-HYDRATE DEHYDRATASE FAMILY MEMBER"/>
    <property type="match status" value="1"/>
</dbReference>
<dbReference type="InterPro" id="IPR017953">
    <property type="entry name" value="Carbohydrate_kinase_pred_CS"/>
</dbReference>
<evidence type="ECO:0000256" key="5">
    <source>
        <dbReference type="ARBA" id="ARBA00022723"/>
    </source>
</evidence>
<dbReference type="AlphaFoldDB" id="A0A1R1L6Q6"/>
<evidence type="ECO:0000256" key="7">
    <source>
        <dbReference type="ARBA" id="ARBA00022840"/>
    </source>
</evidence>
<evidence type="ECO:0000256" key="3">
    <source>
        <dbReference type="ARBA" id="ARBA00006001"/>
    </source>
</evidence>
<comment type="catalytic activity">
    <reaction evidence="16 17 19">
        <text>(6S)-NADPHX + ADP = AMP + phosphate + NADPH + H(+)</text>
        <dbReference type="Rhea" id="RHEA:32235"/>
        <dbReference type="ChEBI" id="CHEBI:15378"/>
        <dbReference type="ChEBI" id="CHEBI:43474"/>
        <dbReference type="ChEBI" id="CHEBI:57783"/>
        <dbReference type="ChEBI" id="CHEBI:64076"/>
        <dbReference type="ChEBI" id="CHEBI:456215"/>
        <dbReference type="ChEBI" id="CHEBI:456216"/>
        <dbReference type="EC" id="4.2.1.136"/>
    </reaction>
</comment>
<evidence type="ECO:0000256" key="18">
    <source>
        <dbReference type="HAMAP-Rule" id="MF_01966"/>
    </source>
</evidence>
<evidence type="ECO:0000313" key="22">
    <source>
        <dbReference type="EMBL" id="OMH23204.1"/>
    </source>
</evidence>
<dbReference type="EC" id="5.1.99.6" evidence="19"/>
<reference evidence="22 23" key="1">
    <citation type="submission" date="2016-12" db="EMBL/GenBank/DDBJ databases">
        <title>Draft genome of Tersicoccus phoenicis 1P05MA.</title>
        <authorList>
            <person name="Nakajima Y."/>
            <person name="Yoshizawa S."/>
            <person name="Nakamura K."/>
            <person name="Ogura Y."/>
            <person name="Hayashi T."/>
            <person name="Kogure K."/>
        </authorList>
    </citation>
    <scope>NUCLEOTIDE SEQUENCE [LARGE SCALE GENOMIC DNA]</scope>
    <source>
        <strain evidence="22 23">1p05MA</strain>
    </source>
</reference>
<comment type="subunit">
    <text evidence="17">Homotetramer.</text>
</comment>
<feature type="binding site" evidence="18">
    <location>
        <position position="135"/>
    </location>
    <ligand>
        <name>K(+)</name>
        <dbReference type="ChEBI" id="CHEBI:29103"/>
    </ligand>
</feature>
<keyword evidence="11 18" id="KW-0413">Isomerase</keyword>
<feature type="binding site" evidence="17">
    <location>
        <begin position="416"/>
        <end position="420"/>
    </location>
    <ligand>
        <name>AMP</name>
        <dbReference type="ChEBI" id="CHEBI:456215"/>
    </ligand>
</feature>
<feature type="binding site" evidence="18">
    <location>
        <position position="63"/>
    </location>
    <ligand>
        <name>K(+)</name>
        <dbReference type="ChEBI" id="CHEBI:29103"/>
    </ligand>
</feature>
<dbReference type="GO" id="GO:0046872">
    <property type="term" value="F:metal ion binding"/>
    <property type="evidence" value="ECO:0007669"/>
    <property type="project" value="UniProtKB-UniRule"/>
</dbReference>
<dbReference type="Pfam" id="PF03853">
    <property type="entry name" value="YjeF_N"/>
    <property type="match status" value="1"/>
</dbReference>
<comment type="catalytic activity">
    <reaction evidence="1 18 19">
        <text>(6R)-NADHX = (6S)-NADHX</text>
        <dbReference type="Rhea" id="RHEA:32215"/>
        <dbReference type="ChEBI" id="CHEBI:64074"/>
        <dbReference type="ChEBI" id="CHEBI:64075"/>
        <dbReference type="EC" id="5.1.99.6"/>
    </reaction>
</comment>
<evidence type="ECO:0000256" key="13">
    <source>
        <dbReference type="ARBA" id="ARBA00023268"/>
    </source>
</evidence>
<dbReference type="InterPro" id="IPR030677">
    <property type="entry name" value="Nnr"/>
</dbReference>
<evidence type="ECO:0000256" key="17">
    <source>
        <dbReference type="HAMAP-Rule" id="MF_01965"/>
    </source>
</evidence>
<comment type="similarity">
    <text evidence="17">Belongs to the NnrD/CARKD family.</text>
</comment>
<keyword evidence="12 17" id="KW-0456">Lyase</keyword>
<dbReference type="PIRSF" id="PIRSF017184">
    <property type="entry name" value="Nnr"/>
    <property type="match status" value="1"/>
</dbReference>
<keyword evidence="5 18" id="KW-0479">Metal-binding</keyword>
<keyword evidence="7 17" id="KW-0067">ATP-binding</keyword>
<evidence type="ECO:0000259" key="20">
    <source>
        <dbReference type="PROSITE" id="PS51383"/>
    </source>
</evidence>
<dbReference type="GO" id="GO:0005524">
    <property type="term" value="F:ATP binding"/>
    <property type="evidence" value="ECO:0007669"/>
    <property type="project" value="UniProtKB-UniRule"/>
</dbReference>
<evidence type="ECO:0000256" key="6">
    <source>
        <dbReference type="ARBA" id="ARBA00022741"/>
    </source>
</evidence>
<comment type="similarity">
    <text evidence="4 19">In the C-terminal section; belongs to the NnrD/CARKD family.</text>
</comment>
<dbReference type="GO" id="GO:0052855">
    <property type="term" value="F:ADP-dependent NAD(P)H-hydrate dehydratase activity"/>
    <property type="evidence" value="ECO:0007669"/>
    <property type="project" value="UniProtKB-UniRule"/>
</dbReference>
<comment type="cofactor">
    <cofactor evidence="17">
        <name>Mg(2+)</name>
        <dbReference type="ChEBI" id="CHEBI:18420"/>
    </cofactor>
</comment>
<comment type="function">
    <text evidence="18">Catalyzes the epimerization of the S- and R-forms of NAD(P)HX, a damaged form of NAD(P)H that is a result of enzymatic or heat-dependent hydration. This is a prerequisite for the S-specific NAD(P)H-hydrate dehydratase to allow the repair of both epimers of NAD(P)HX.</text>
</comment>
<feature type="domain" description="YjeF N-terminal" evidence="21">
    <location>
        <begin position="10"/>
        <end position="229"/>
    </location>
</feature>
<dbReference type="SUPFAM" id="SSF64153">
    <property type="entry name" value="YjeF N-terminal domain-like"/>
    <property type="match status" value="1"/>
</dbReference>
<evidence type="ECO:0000256" key="4">
    <source>
        <dbReference type="ARBA" id="ARBA00009524"/>
    </source>
</evidence>
<feature type="domain" description="YjeF C-terminal" evidence="20">
    <location>
        <begin position="236"/>
        <end position="524"/>
    </location>
</feature>
<feature type="binding site" evidence="18">
    <location>
        <begin position="139"/>
        <end position="145"/>
    </location>
    <ligand>
        <name>(6S)-NADPHX</name>
        <dbReference type="ChEBI" id="CHEBI:64076"/>
    </ligand>
</feature>
<evidence type="ECO:0000256" key="9">
    <source>
        <dbReference type="ARBA" id="ARBA00022958"/>
    </source>
</evidence>
<comment type="similarity">
    <text evidence="18">Belongs to the NnrE/AIBP family.</text>
</comment>
<dbReference type="PANTHER" id="PTHR12592:SF0">
    <property type="entry name" value="ATP-DEPENDENT (S)-NAD(P)H-HYDRATE DEHYDRATASE"/>
    <property type="match status" value="1"/>
</dbReference>
<evidence type="ECO:0000259" key="21">
    <source>
        <dbReference type="PROSITE" id="PS51385"/>
    </source>
</evidence>
<dbReference type="EMBL" id="MRDE01000078">
    <property type="protein sequence ID" value="OMH23204.1"/>
    <property type="molecule type" value="Genomic_DNA"/>
</dbReference>
<evidence type="ECO:0000256" key="14">
    <source>
        <dbReference type="ARBA" id="ARBA00025153"/>
    </source>
</evidence>
<dbReference type="SUPFAM" id="SSF53613">
    <property type="entry name" value="Ribokinase-like"/>
    <property type="match status" value="1"/>
</dbReference>
<feature type="binding site" evidence="17">
    <location>
        <position position="271"/>
    </location>
    <ligand>
        <name>(6S)-NADPHX</name>
        <dbReference type="ChEBI" id="CHEBI:64076"/>
    </ligand>
</feature>
<comment type="caution">
    <text evidence="18">Lacks conserved residue(s) required for the propagation of feature annotation.</text>
</comment>
<dbReference type="GO" id="GO:0110051">
    <property type="term" value="P:metabolite repair"/>
    <property type="evidence" value="ECO:0007669"/>
    <property type="project" value="TreeGrafter"/>
</dbReference>
<evidence type="ECO:0000256" key="12">
    <source>
        <dbReference type="ARBA" id="ARBA00023239"/>
    </source>
</evidence>
<protein>
    <recommendedName>
        <fullName evidence="19">Bifunctional NAD(P)H-hydrate repair enzyme</fullName>
    </recommendedName>
    <alternativeName>
        <fullName evidence="19">Nicotinamide nucleotide repair protein</fullName>
    </alternativeName>
    <domain>
        <recommendedName>
            <fullName evidence="19">ADP-dependent (S)-NAD(P)H-hydrate dehydratase</fullName>
            <ecNumber evidence="19">4.2.1.136</ecNumber>
        </recommendedName>
        <alternativeName>
            <fullName evidence="19">ADP-dependent NAD(P)HX dehydratase</fullName>
        </alternativeName>
    </domain>
    <domain>
        <recommendedName>
            <fullName evidence="19">NAD(P)H-hydrate epimerase</fullName>
            <ecNumber evidence="19">5.1.99.6</ecNumber>
        </recommendedName>
    </domain>
</protein>
<comment type="similarity">
    <text evidence="3 19">In the N-terminal section; belongs to the NnrE/AIBP family.</text>
</comment>
<proteinExistence type="inferred from homology"/>
<evidence type="ECO:0000256" key="10">
    <source>
        <dbReference type="ARBA" id="ARBA00023027"/>
    </source>
</evidence>
<dbReference type="Gene3D" id="3.40.1190.20">
    <property type="match status" value="1"/>
</dbReference>
<name>A0A1R1L6Q6_9MICC</name>
<dbReference type="CDD" id="cd01171">
    <property type="entry name" value="YXKO-related"/>
    <property type="match status" value="1"/>
</dbReference>
<evidence type="ECO:0000256" key="15">
    <source>
        <dbReference type="ARBA" id="ARBA00048238"/>
    </source>
</evidence>
<dbReference type="HAMAP" id="MF_01965">
    <property type="entry name" value="NADHX_dehydratase"/>
    <property type="match status" value="1"/>
</dbReference>
<dbReference type="EC" id="4.2.1.136" evidence="19"/>
<evidence type="ECO:0000256" key="19">
    <source>
        <dbReference type="PIRNR" id="PIRNR017184"/>
    </source>
</evidence>
<dbReference type="PROSITE" id="PS51385">
    <property type="entry name" value="YJEF_N"/>
    <property type="match status" value="1"/>
</dbReference>
<keyword evidence="9 18" id="KW-0630">Potassium</keyword>
<evidence type="ECO:0000256" key="2">
    <source>
        <dbReference type="ARBA" id="ARBA00000909"/>
    </source>
</evidence>
<comment type="cofactor">
    <cofactor evidence="18 19">
        <name>K(+)</name>
        <dbReference type="ChEBI" id="CHEBI:29103"/>
    </cofactor>
    <text evidence="18 19">Binds 1 potassium ion per subunit.</text>
</comment>
<feature type="binding site" evidence="17">
    <location>
        <position position="326"/>
    </location>
    <ligand>
        <name>(6S)-NADPHX</name>
        <dbReference type="ChEBI" id="CHEBI:64076"/>
    </ligand>
</feature>
<evidence type="ECO:0000256" key="1">
    <source>
        <dbReference type="ARBA" id="ARBA00000013"/>
    </source>
</evidence>
<dbReference type="InterPro" id="IPR004443">
    <property type="entry name" value="YjeF_N_dom"/>
</dbReference>
<comment type="catalytic activity">
    <reaction evidence="15 17 19">
        <text>(6S)-NADHX + ADP = AMP + phosphate + NADH + H(+)</text>
        <dbReference type="Rhea" id="RHEA:32223"/>
        <dbReference type="ChEBI" id="CHEBI:15378"/>
        <dbReference type="ChEBI" id="CHEBI:43474"/>
        <dbReference type="ChEBI" id="CHEBI:57945"/>
        <dbReference type="ChEBI" id="CHEBI:64074"/>
        <dbReference type="ChEBI" id="CHEBI:456215"/>
        <dbReference type="ChEBI" id="CHEBI:456216"/>
        <dbReference type="EC" id="4.2.1.136"/>
    </reaction>
</comment>
<organism evidence="22 23">
    <name type="scientific">Tersicoccus phoenicis</name>
    <dbReference type="NCBI Taxonomy" id="554083"/>
    <lineage>
        <taxon>Bacteria</taxon>
        <taxon>Bacillati</taxon>
        <taxon>Actinomycetota</taxon>
        <taxon>Actinomycetes</taxon>
        <taxon>Micrococcales</taxon>
        <taxon>Micrococcaceae</taxon>
        <taxon>Tersicoccus</taxon>
    </lineage>
</organism>
<dbReference type="Pfam" id="PF01256">
    <property type="entry name" value="Carb_kinase"/>
    <property type="match status" value="1"/>
</dbReference>
<sequence>MLEAWTGTQIRAAEQPRLDAGDGAALMRRAAHGLAGAALALLDVRHRPRYGARVVALAGAGNNGGDALWAAALLARRGLAPAAVLVADRAHEAGLAAVRAAGGAVVGPLATRDAGHEHGLDAARRLLAGADVVIDGILGTGGSGGLREPAASLAAHLEELRRAGRVAVLACDIASGVDADTGEAAGAAVTADATATFGGAKVGHLAGAGEAARGTLTVVPIGIEAELPSPALRRLQTADLGALWPTPGRSAQKYSRGVLGVIAGSAQYPGAALLTTAAAAAAGVGMVRYLGPAAVGHAINLRTPDAVCSEQQPGDVHVQAWLAGPGTNDDEGQLARVRAALAAAVEHGHPAVVDAGGISVLPEAGAAHLVLTPHAGELAQLLADRGETVDRADVEARPLHHARLAAQRTGCTVLLKGATTLVAGPDGTVFSQADATPWLSTAGSGDVLAGVLGAVLAGVAEHPEAAEAAGLGGNARWAAAAATAAAVHGRAGRIAAHDPAGSGAGGPVHATAVIDAVPAAVRAVLTG</sequence>
<feature type="binding site" evidence="17">
    <location>
        <position position="374"/>
    </location>
    <ligand>
        <name>(6S)-NADPHX</name>
        <dbReference type="ChEBI" id="CHEBI:64076"/>
    </ligand>
</feature>
<comment type="caution">
    <text evidence="22">The sequence shown here is derived from an EMBL/GenBank/DDBJ whole genome shotgun (WGS) entry which is preliminary data.</text>
</comment>
<dbReference type="GO" id="GO:0052856">
    <property type="term" value="F:NAD(P)HX epimerase activity"/>
    <property type="evidence" value="ECO:0007669"/>
    <property type="project" value="UniProtKB-UniRule"/>
</dbReference>
<keyword evidence="6 17" id="KW-0547">Nucleotide-binding</keyword>
<comment type="catalytic activity">
    <reaction evidence="2 18 19">
        <text>(6R)-NADPHX = (6S)-NADPHX</text>
        <dbReference type="Rhea" id="RHEA:32227"/>
        <dbReference type="ChEBI" id="CHEBI:64076"/>
        <dbReference type="ChEBI" id="CHEBI:64077"/>
        <dbReference type="EC" id="5.1.99.6"/>
    </reaction>
</comment>
<feature type="binding site" evidence="18">
    <location>
        <begin position="62"/>
        <end position="66"/>
    </location>
    <ligand>
        <name>(6S)-NADPHX</name>
        <dbReference type="ChEBI" id="CHEBI:64076"/>
    </ligand>
</feature>
<dbReference type="Proteomes" id="UP000187085">
    <property type="component" value="Unassembled WGS sequence"/>
</dbReference>
<dbReference type="PROSITE" id="PS51383">
    <property type="entry name" value="YJEF_C_3"/>
    <property type="match status" value="1"/>
</dbReference>
<evidence type="ECO:0000313" key="23">
    <source>
        <dbReference type="Proteomes" id="UP000187085"/>
    </source>
</evidence>
<dbReference type="STRING" id="554083.BKD30_13785"/>
<evidence type="ECO:0000256" key="8">
    <source>
        <dbReference type="ARBA" id="ARBA00022857"/>
    </source>
</evidence>
<gene>
    <name evidence="17" type="primary">nnrD</name>
    <name evidence="18" type="synonym">nnrE</name>
    <name evidence="22" type="ORF">BKD30_13785</name>
</gene>
<keyword evidence="10 17" id="KW-0520">NAD</keyword>
<evidence type="ECO:0000256" key="11">
    <source>
        <dbReference type="ARBA" id="ARBA00023235"/>
    </source>
</evidence>
<dbReference type="InterPro" id="IPR029056">
    <property type="entry name" value="Ribokinase-like"/>
</dbReference>
<dbReference type="InterPro" id="IPR036652">
    <property type="entry name" value="YjeF_N_dom_sf"/>
</dbReference>
<dbReference type="InterPro" id="IPR000631">
    <property type="entry name" value="CARKD"/>
</dbReference>
<feature type="binding site" evidence="18">
    <location>
        <position position="172"/>
    </location>
    <ligand>
        <name>(6S)-NADPHX</name>
        <dbReference type="ChEBI" id="CHEBI:64076"/>
    </ligand>
</feature>
<dbReference type="PROSITE" id="PS01050">
    <property type="entry name" value="YJEF_C_2"/>
    <property type="match status" value="1"/>
</dbReference>
<dbReference type="Gene3D" id="3.40.50.10260">
    <property type="entry name" value="YjeF N-terminal domain"/>
    <property type="match status" value="1"/>
</dbReference>
<evidence type="ECO:0000256" key="16">
    <source>
        <dbReference type="ARBA" id="ARBA00049209"/>
    </source>
</evidence>
<dbReference type="RefSeq" id="WP_076705498.1">
    <property type="nucleotide sequence ID" value="NZ_MRDE01000078.1"/>
</dbReference>
<keyword evidence="23" id="KW-1185">Reference proteome</keyword>
<feature type="binding site" evidence="17">
    <location>
        <position position="446"/>
    </location>
    <ligand>
        <name>(6S)-NADPHX</name>
        <dbReference type="ChEBI" id="CHEBI:64076"/>
    </ligand>
</feature>